<keyword evidence="19" id="KW-1185">Reference proteome</keyword>
<dbReference type="Proteomes" id="UP000092666">
    <property type="component" value="Unassembled WGS sequence"/>
</dbReference>
<dbReference type="SMART" id="SM00356">
    <property type="entry name" value="ZnF_C3H1"/>
    <property type="match status" value="1"/>
</dbReference>
<dbReference type="SUPFAM" id="SSF90229">
    <property type="entry name" value="CCCH zinc finger"/>
    <property type="match status" value="1"/>
</dbReference>
<evidence type="ECO:0000256" key="12">
    <source>
        <dbReference type="ARBA" id="ARBA00023242"/>
    </source>
</evidence>
<feature type="zinc finger region" description="C3H1-type" evidence="15">
    <location>
        <begin position="156"/>
        <end position="183"/>
    </location>
</feature>
<evidence type="ECO:0000259" key="17">
    <source>
        <dbReference type="PROSITE" id="PS50103"/>
    </source>
</evidence>
<keyword evidence="12" id="KW-0539">Nucleus</keyword>
<keyword evidence="11" id="KW-0508">mRNA splicing</keyword>
<comment type="subunit">
    <text evidence="3">Associated with the spliceosome.</text>
</comment>
<dbReference type="SUPFAM" id="SSF54928">
    <property type="entry name" value="RNA-binding domain, RBD"/>
    <property type="match status" value="1"/>
</dbReference>
<dbReference type="EMBL" id="KV700131">
    <property type="protein sequence ID" value="OCF31754.1"/>
    <property type="molecule type" value="Genomic_DNA"/>
</dbReference>
<keyword evidence="7" id="KW-0747">Spliceosome</keyword>
<dbReference type="PANTHER" id="PTHR14089">
    <property type="entry name" value="PRE-MRNA-SPLICING FACTOR RBM22"/>
    <property type="match status" value="1"/>
</dbReference>
<evidence type="ECO:0000256" key="15">
    <source>
        <dbReference type="PROSITE-ProRule" id="PRU00723"/>
    </source>
</evidence>
<evidence type="ECO:0000313" key="19">
    <source>
        <dbReference type="Proteomes" id="UP000092666"/>
    </source>
</evidence>
<dbReference type="GO" id="GO:0000974">
    <property type="term" value="C:Prp19 complex"/>
    <property type="evidence" value="ECO:0007669"/>
    <property type="project" value="TreeGrafter"/>
</dbReference>
<dbReference type="FunFam" id="4.10.1000.10:FF:000006">
    <property type="entry name" value="Putative pre-mrna-splicing factor rbm22"/>
    <property type="match status" value="1"/>
</dbReference>
<comment type="function">
    <text evidence="13">Involved in pre-mRNA splicing. Facilitates the cooperative formation of U2/U6 helix II in association with stem II in the spliceosome. Binds to RNA.</text>
</comment>
<evidence type="ECO:0000313" key="18">
    <source>
        <dbReference type="EMBL" id="OCF31754.1"/>
    </source>
</evidence>
<dbReference type="InterPro" id="IPR032297">
    <property type="entry name" value="Torus"/>
</dbReference>
<dbReference type="OrthoDB" id="10259600at2759"/>
<organism evidence="18 19">
    <name type="scientific">Kwoniella heveanensis BCC8398</name>
    <dbReference type="NCBI Taxonomy" id="1296120"/>
    <lineage>
        <taxon>Eukaryota</taxon>
        <taxon>Fungi</taxon>
        <taxon>Dikarya</taxon>
        <taxon>Basidiomycota</taxon>
        <taxon>Agaricomycotina</taxon>
        <taxon>Tremellomycetes</taxon>
        <taxon>Tremellales</taxon>
        <taxon>Cryptococcaceae</taxon>
        <taxon>Kwoniella</taxon>
    </lineage>
</organism>
<evidence type="ECO:0000256" key="8">
    <source>
        <dbReference type="ARBA" id="ARBA00022771"/>
    </source>
</evidence>
<keyword evidence="10" id="KW-0694">RNA-binding</keyword>
<evidence type="ECO:0000256" key="6">
    <source>
        <dbReference type="ARBA" id="ARBA00022723"/>
    </source>
</evidence>
<dbReference type="InterPro" id="IPR048995">
    <property type="entry name" value="STL11/RBM22-like_N"/>
</dbReference>
<dbReference type="GO" id="GO:0008270">
    <property type="term" value="F:zinc ion binding"/>
    <property type="evidence" value="ECO:0007669"/>
    <property type="project" value="UniProtKB-KW"/>
</dbReference>
<sequence>MPAKHDINKVGVESSDFPILCETCLGPNPYVRMTKQEFGNECKICNRPFTVFRWNPGAGARYKKTEICNTCAKIKGVCQTCLLDLEYGLPVQVRDAALGRKQDAPTSDINKQFYIQNLEAQMANSADGQVFDSDAANRAGREMLKNMARTDPHYKRNRPHICSFFVKGECKRGGECPFRHELPKENELSKQNLVDRYYGKNDPVAKKILREQAESKGMKAPEDKTVTTLLFLGLPVTTEAEIRASLAGACPFVKPTEVRSLTIVEASHCAFVNFVNRPLAERVAEALSAQNGIEVSGKRAKVVWGRSRPQKGKGPSAAGSASASGSGSVTAV</sequence>
<feature type="compositionally biased region" description="Low complexity" evidence="16">
    <location>
        <begin position="316"/>
        <end position="332"/>
    </location>
</feature>
<keyword evidence="5" id="KW-0507">mRNA processing</keyword>
<evidence type="ECO:0000256" key="14">
    <source>
        <dbReference type="ARBA" id="ARBA00069020"/>
    </source>
</evidence>
<dbReference type="GO" id="GO:0017070">
    <property type="term" value="F:U6 snRNA binding"/>
    <property type="evidence" value="ECO:0007669"/>
    <property type="project" value="TreeGrafter"/>
</dbReference>
<evidence type="ECO:0000256" key="10">
    <source>
        <dbReference type="ARBA" id="ARBA00022884"/>
    </source>
</evidence>
<evidence type="ECO:0000256" key="1">
    <source>
        <dbReference type="ARBA" id="ARBA00004123"/>
    </source>
</evidence>
<keyword evidence="8 15" id="KW-0863">Zinc-finger</keyword>
<dbReference type="Gene3D" id="3.30.70.330">
    <property type="match status" value="1"/>
</dbReference>
<evidence type="ECO:0000256" key="9">
    <source>
        <dbReference type="ARBA" id="ARBA00022833"/>
    </source>
</evidence>
<reference evidence="19" key="2">
    <citation type="submission" date="2013-12" db="EMBL/GenBank/DDBJ databases">
        <title>Evolution of pathogenesis and genome organization in the Tremellales.</title>
        <authorList>
            <person name="Cuomo C."/>
            <person name="Litvintseva A."/>
            <person name="Heitman J."/>
            <person name="Chen Y."/>
            <person name="Sun S."/>
            <person name="Springer D."/>
            <person name="Dromer F."/>
            <person name="Young S."/>
            <person name="Zeng Q."/>
            <person name="Chapman S."/>
            <person name="Gujja S."/>
            <person name="Saif S."/>
            <person name="Birren B."/>
        </authorList>
    </citation>
    <scope>NUCLEOTIDE SEQUENCE [LARGE SCALE GENOMIC DNA]</scope>
    <source>
        <strain evidence="19">BCC8398</strain>
    </source>
</reference>
<dbReference type="InterPro" id="IPR039171">
    <property type="entry name" value="Cwc2/Slt11"/>
</dbReference>
<dbReference type="Gene3D" id="4.10.1000.10">
    <property type="entry name" value="Zinc finger, CCCH-type"/>
    <property type="match status" value="1"/>
</dbReference>
<dbReference type="Pfam" id="PF21369">
    <property type="entry name" value="STL11_N"/>
    <property type="match status" value="1"/>
</dbReference>
<evidence type="ECO:0000256" key="16">
    <source>
        <dbReference type="SAM" id="MobiDB-lite"/>
    </source>
</evidence>
<dbReference type="GO" id="GO:0071006">
    <property type="term" value="C:U2-type catalytic step 1 spliceosome"/>
    <property type="evidence" value="ECO:0007669"/>
    <property type="project" value="TreeGrafter"/>
</dbReference>
<evidence type="ECO:0000256" key="2">
    <source>
        <dbReference type="ARBA" id="ARBA00007781"/>
    </source>
</evidence>
<comment type="subcellular location">
    <subcellularLocation>
        <location evidence="1">Nucleus</location>
    </subcellularLocation>
</comment>
<protein>
    <recommendedName>
        <fullName evidence="4">Pre-mRNA-splicing factor SLT11</fullName>
    </recommendedName>
    <alternativeName>
        <fullName evidence="14">Pre-mRNA-splicing factor slt11</fullName>
    </alternativeName>
</protein>
<proteinExistence type="inferred from homology"/>
<keyword evidence="6 15" id="KW-0479">Metal-binding</keyword>
<dbReference type="InterPro" id="IPR000571">
    <property type="entry name" value="Znf_CCCH"/>
</dbReference>
<comment type="similarity">
    <text evidence="2">Belongs to the SLT11 family.</text>
</comment>
<evidence type="ECO:0000256" key="13">
    <source>
        <dbReference type="ARBA" id="ARBA00025609"/>
    </source>
</evidence>
<name>A0A1B9GKZ9_9TREE</name>
<dbReference type="GO" id="GO:0008380">
    <property type="term" value="P:RNA splicing"/>
    <property type="evidence" value="ECO:0007669"/>
    <property type="project" value="UniProtKB-KW"/>
</dbReference>
<evidence type="ECO:0000256" key="5">
    <source>
        <dbReference type="ARBA" id="ARBA00022664"/>
    </source>
</evidence>
<evidence type="ECO:0000256" key="3">
    <source>
        <dbReference type="ARBA" id="ARBA00011524"/>
    </source>
</evidence>
<dbReference type="STRING" id="1296120.A0A1B9GKZ9"/>
<reference evidence="18 19" key="1">
    <citation type="submission" date="2013-07" db="EMBL/GenBank/DDBJ databases">
        <title>The Genome Sequence of Cryptococcus heveanensis BCC8398.</title>
        <authorList>
            <consortium name="The Broad Institute Genome Sequencing Platform"/>
            <person name="Cuomo C."/>
            <person name="Litvintseva A."/>
            <person name="Chen Y."/>
            <person name="Heitman J."/>
            <person name="Sun S."/>
            <person name="Springer D."/>
            <person name="Dromer F."/>
            <person name="Young S.K."/>
            <person name="Zeng Q."/>
            <person name="Gargeya S."/>
            <person name="Fitzgerald M."/>
            <person name="Abouelleil A."/>
            <person name="Alvarado L."/>
            <person name="Berlin A.M."/>
            <person name="Chapman S.B."/>
            <person name="Dewar J."/>
            <person name="Goldberg J."/>
            <person name="Griggs A."/>
            <person name="Gujja S."/>
            <person name="Hansen M."/>
            <person name="Howarth C."/>
            <person name="Imamovic A."/>
            <person name="Larimer J."/>
            <person name="McCowan C."/>
            <person name="Murphy C."/>
            <person name="Pearson M."/>
            <person name="Priest M."/>
            <person name="Roberts A."/>
            <person name="Saif S."/>
            <person name="Shea T."/>
            <person name="Sykes S."/>
            <person name="Wortman J."/>
            <person name="Nusbaum C."/>
            <person name="Birren B."/>
        </authorList>
    </citation>
    <scope>NUCLEOTIDE SEQUENCE [LARGE SCALE GENOMIC DNA]</scope>
    <source>
        <strain evidence="18 19">BCC8398</strain>
    </source>
</reference>
<dbReference type="PANTHER" id="PTHR14089:SF6">
    <property type="entry name" value="PRE-MRNA-SPLICING FACTOR RBM22"/>
    <property type="match status" value="1"/>
</dbReference>
<dbReference type="InterPro" id="IPR012677">
    <property type="entry name" value="Nucleotide-bd_a/b_plait_sf"/>
</dbReference>
<dbReference type="AlphaFoldDB" id="A0A1B9GKZ9"/>
<dbReference type="InterPro" id="IPR035979">
    <property type="entry name" value="RBD_domain_sf"/>
</dbReference>
<evidence type="ECO:0000256" key="4">
    <source>
        <dbReference type="ARBA" id="ARBA00019060"/>
    </source>
</evidence>
<dbReference type="Pfam" id="PF16131">
    <property type="entry name" value="Torus"/>
    <property type="match status" value="1"/>
</dbReference>
<gene>
    <name evidence="18" type="ORF">I316_06561</name>
</gene>
<evidence type="ECO:0000256" key="11">
    <source>
        <dbReference type="ARBA" id="ARBA00023187"/>
    </source>
</evidence>
<feature type="region of interest" description="Disordered" evidence="16">
    <location>
        <begin position="304"/>
        <end position="332"/>
    </location>
</feature>
<dbReference type="GO" id="GO:0071007">
    <property type="term" value="C:U2-type catalytic step 2 spliceosome"/>
    <property type="evidence" value="ECO:0007669"/>
    <property type="project" value="TreeGrafter"/>
</dbReference>
<evidence type="ECO:0000256" key="7">
    <source>
        <dbReference type="ARBA" id="ARBA00022728"/>
    </source>
</evidence>
<dbReference type="PROSITE" id="PS50103">
    <property type="entry name" value="ZF_C3H1"/>
    <property type="match status" value="1"/>
</dbReference>
<dbReference type="InterPro" id="IPR036855">
    <property type="entry name" value="Znf_CCCH_sf"/>
</dbReference>
<keyword evidence="9 15" id="KW-0862">Zinc</keyword>
<dbReference type="GO" id="GO:0006397">
    <property type="term" value="P:mRNA processing"/>
    <property type="evidence" value="ECO:0007669"/>
    <property type="project" value="UniProtKB-KW"/>
</dbReference>
<dbReference type="GO" id="GO:0036002">
    <property type="term" value="F:pre-mRNA binding"/>
    <property type="evidence" value="ECO:0007669"/>
    <property type="project" value="TreeGrafter"/>
</dbReference>
<feature type="domain" description="C3H1-type" evidence="17">
    <location>
        <begin position="156"/>
        <end position="183"/>
    </location>
</feature>
<accession>A0A1B9GKZ9</accession>